<comment type="cofactor">
    <cofactor evidence="12">
        <name>pyruvate</name>
        <dbReference type="ChEBI" id="CHEBI:15361"/>
    </cofactor>
    <text evidence="12">Binds 1 pyruvoyl group covalently per subunit.</text>
</comment>
<feature type="region of interest" description="Disordered" evidence="13">
    <location>
        <begin position="1"/>
        <end position="31"/>
    </location>
</feature>
<evidence type="ECO:0000256" key="5">
    <source>
        <dbReference type="ARBA" id="ARBA00022989"/>
    </source>
</evidence>
<comment type="similarity">
    <text evidence="12">Belongs to the phosphatidylserine decarboxylase family. PSD-B subfamily. Eukaryotic type I sub-subfamily.</text>
</comment>
<dbReference type="EC" id="4.1.1.65" evidence="12"/>
<feature type="region of interest" description="Disordered" evidence="13">
    <location>
        <begin position="735"/>
        <end position="756"/>
    </location>
</feature>
<dbReference type="Pfam" id="PF02666">
    <property type="entry name" value="PS_Dcarbxylase"/>
    <property type="match status" value="1"/>
</dbReference>
<comment type="function">
    <text evidence="12">Catalyzes the formation of phosphatidylethanolamine (PtdEtn) from phosphatidylserine (PtdSer). Plays a central role in phospholipid metabolism and in the interorganelle trafficking of phosphatidylserine.</text>
</comment>
<keyword evidence="11 12" id="KW-0670">Pyruvate</keyword>
<organism evidence="14">
    <name type="scientific">Triticum urartu</name>
    <name type="common">Red wild einkorn</name>
    <name type="synonym">Crithodium urartu</name>
    <dbReference type="NCBI Taxonomy" id="4572"/>
    <lineage>
        <taxon>Eukaryota</taxon>
        <taxon>Viridiplantae</taxon>
        <taxon>Streptophyta</taxon>
        <taxon>Embryophyta</taxon>
        <taxon>Tracheophyta</taxon>
        <taxon>Spermatophyta</taxon>
        <taxon>Magnoliopsida</taxon>
        <taxon>Liliopsida</taxon>
        <taxon>Poales</taxon>
        <taxon>Poaceae</taxon>
        <taxon>BOP clade</taxon>
        <taxon>Pooideae</taxon>
        <taxon>Triticodae</taxon>
        <taxon>Triticeae</taxon>
        <taxon>Triticinae</taxon>
        <taxon>Triticum</taxon>
    </lineage>
</organism>
<dbReference type="NCBIfam" id="TIGR01571">
    <property type="entry name" value="A_thal_Cys_rich"/>
    <property type="match status" value="1"/>
</dbReference>
<comment type="subcellular location">
    <molecule>Phosphatidylserine decarboxylase 1 alpha chain</molecule>
    <subcellularLocation>
        <location evidence="12">Mitochondrion inner membrane</location>
        <topology evidence="12">Peripheral membrane protein</topology>
        <orientation evidence="12">Intermembrane side</orientation>
    </subcellularLocation>
    <text evidence="12">Anchored to the mitochondrial inner membrane through its interaction with the integral membrane beta chain.</text>
</comment>
<feature type="region of interest" description="Disordered" evidence="13">
    <location>
        <begin position="1093"/>
        <end position="1133"/>
    </location>
</feature>
<keyword evidence="6 12" id="KW-0443">Lipid metabolism</keyword>
<keyword evidence="12" id="KW-0865">Zymogen</keyword>
<evidence type="ECO:0000256" key="4">
    <source>
        <dbReference type="ARBA" id="ARBA00022793"/>
    </source>
</evidence>
<feature type="site" description="Cleavage (non-hydrolytic); by autocatalysis" evidence="12">
    <location>
        <begin position="2161"/>
        <end position="2162"/>
    </location>
</feature>
<feature type="active site" description="Charge relay system; for autoendoproteolytic cleavage activity" evidence="12">
    <location>
        <position position="2162"/>
    </location>
</feature>
<evidence type="ECO:0000256" key="11">
    <source>
        <dbReference type="ARBA" id="ARBA00023317"/>
    </source>
</evidence>
<evidence type="ECO:0000256" key="3">
    <source>
        <dbReference type="ARBA" id="ARBA00022692"/>
    </source>
</evidence>
<dbReference type="UniPathway" id="UPA00558">
    <property type="reaction ID" value="UER00616"/>
</dbReference>
<feature type="region of interest" description="Disordered" evidence="13">
    <location>
        <begin position="1242"/>
        <end position="1263"/>
    </location>
</feature>
<feature type="compositionally biased region" description="Basic and acidic residues" evidence="13">
    <location>
        <begin position="1"/>
        <end position="26"/>
    </location>
</feature>
<keyword evidence="12" id="KW-0999">Mitochondrion inner membrane</keyword>
<evidence type="ECO:0000256" key="12">
    <source>
        <dbReference type="HAMAP-Rule" id="MF_03208"/>
    </source>
</evidence>
<keyword evidence="8 12" id="KW-0594">Phospholipid biosynthesis</keyword>
<feature type="region of interest" description="Disordered" evidence="13">
    <location>
        <begin position="1593"/>
        <end position="1633"/>
    </location>
</feature>
<feature type="region of interest" description="Disordered" evidence="13">
    <location>
        <begin position="1197"/>
        <end position="1227"/>
    </location>
</feature>
<feature type="chain" id="PRO_5035543939" description="Phosphatidylserine decarboxylase 1 beta chain" evidence="12">
    <location>
        <begin position="1"/>
        <end position="2161"/>
    </location>
</feature>
<dbReference type="InterPro" id="IPR033177">
    <property type="entry name" value="PSD-B"/>
</dbReference>
<keyword evidence="9 12" id="KW-0456">Lyase</keyword>
<accession>M7YJA2</accession>
<keyword evidence="4 12" id="KW-0210">Decarboxylase</keyword>
<dbReference type="InterPro" id="IPR003817">
    <property type="entry name" value="PS_Dcarbxylase"/>
</dbReference>
<feature type="compositionally biased region" description="Acidic residues" evidence="13">
    <location>
        <begin position="1765"/>
        <end position="1782"/>
    </location>
</feature>
<feature type="active site" description="Schiff-base intermediate with substrate; via pyruvic acid; for decarboxylase activity" evidence="12">
    <location>
        <position position="2162"/>
    </location>
</feature>
<evidence type="ECO:0000256" key="10">
    <source>
        <dbReference type="ARBA" id="ARBA00023264"/>
    </source>
</evidence>
<dbReference type="PANTHER" id="PTHR10067">
    <property type="entry name" value="PHOSPHATIDYLSERINE DECARBOXYLASE"/>
    <property type="match status" value="1"/>
</dbReference>
<dbReference type="GO" id="GO:0004609">
    <property type="term" value="F:phosphatidylserine decarboxylase activity"/>
    <property type="evidence" value="ECO:0007669"/>
    <property type="project" value="UniProtKB-UniRule"/>
</dbReference>
<dbReference type="PANTHER" id="PTHR10067:SF6">
    <property type="entry name" value="PHOSPHATIDYLSERINE DECARBOXYLASE PROENZYME, MITOCHONDRIAL"/>
    <property type="match status" value="1"/>
</dbReference>
<keyword evidence="10 12" id="KW-1208">Phospholipid metabolism</keyword>
<keyword evidence="2 12" id="KW-0444">Lipid biosynthesis</keyword>
<keyword evidence="5 12" id="KW-1133">Transmembrane helix</keyword>
<comment type="PTM">
    <text evidence="12">Is synthesized initially as an inactive proenzyme. Formation of the active enzyme involves a self-maturation process in which the active site pyruvoyl group is generated from an internal serine residue via an autocatalytic post-translational modification. Two non-identical subunits are generated from the proenzyme in this reaction, and the pyruvate is formed at the N-terminus of the alpha chain, which is derived from the carboxyl end of the proenzyme. The autoendoproteolytic cleavage occurs by a canonical serine protease mechanism, in which the side chain hydroxyl group of the serine supplies its oxygen atom to form the C-terminus of the beta chain, while the remainder of the serine residue undergoes an oxidative deamination to produce ammonia and the pyruvoyl prosthetic group on the alpha chain. During this reaction, the Ser that is part of the protease active site of the proenzyme becomes the pyruvoyl prosthetic group, which constitutes an essential element of the active site of the mature decarboxylase.</text>
</comment>
<dbReference type="InterPro" id="IPR033661">
    <property type="entry name" value="PSD_type1_euk"/>
</dbReference>
<dbReference type="eggNOG" id="KOG2420">
    <property type="taxonomic scope" value="Eukaryota"/>
</dbReference>
<dbReference type="NCBIfam" id="TIGR00163">
    <property type="entry name" value="PS_decarb"/>
    <property type="match status" value="1"/>
</dbReference>
<sequence>MAEEGHPSRYVKLTKDQDAPGEDIRPGELNQPVHVPQLEGRRCGEGGHVLPESDDDPESCRTGLFCPCVLFGRNVEALREDIPWTTPCVCHAIFVEGGITLAILTAIFHGVDPRSSFLIGEGLVFSWWLCGTYTGIFRQELQKRYHLKNSPCDPCMAHCCLHWCANCQEHRERRGRLADHSAMPMTVVNPPPVQEMSMSENHAAPAPAPANPETNGASNRAELEARKSDHDDVEYEFVKRSTKRKRPRSTAYENEADMELDRQRQEAEGRMMELARACSKLGTPPSSQRRVSMRLRRPEATPYEFVKRSAKRKRARGTTYENETDVKLKRGFNKAIRCSLKEFFECAELLKDRHLARVRKAGFGAMLDGKVRGLISRPLIGFLMGKIDPATMTIKLGESKVIAITSDAIHHLFGLPQGGHPAPRPSENGHDKAVMKLKQELGFKRSDNIMTRDLRGLLKRLVEDQEKDELALKVFFLVVFMKVICPGASARVSREAAMLEDLDFDKMVDMDFCQLLVDELQKAVVRYQSGKALSQGITGCAIAPLLIYLDCCNLRKVSELDTRTPRTHFMTVDNLKKIASADLIQKGVPDPQTWLYGKLPWKAHKDIVYYELIVEPICLVPPIARGAQLRRSSLKKTIGPQGAVADDAPAPAMAGSSNGIAPESEKSNDNVGATALNQIDVLLARACDLSRQVPTSSARLSHSEGILPPGHGFDAETTKEGLSKEAALLYPGTEAFPDPRAAESMPSLGSETAGEEGEVELTRVRYEFVKRSTKRKRARGTVYENEANMKLKRGFNKTIRCSLKEFFECAELLKDRHLARVRKAGFGAMLDGKVRGLISRPLIGFLMGKIDPASMIMKLGESKVVAITSDAIHHLFGLPQGGHTAPRPAESGYDKAVMKLKQELGFKRSDIIMTRDLRGLLKRLVEDKEKDELALKVFFLVVFMKVICPGASARVSREAAMLEYLDFDKMADMDFCQLLVDELQRAVVRYQSGKALWQAITGCAIAPLLIYLDCCNLRKVSEFDTRTPRTHFMTDDNLKKISIADLIEKGGPDPQTWLYGKLPWKAHKDIVYYELIVKPICLVPPIARGAQLRRSSSKKTIDPQGAVADDAPAPAVEGSSNSVTPESEKSNDNVSATALNQINVLLARACDVSRQVPTSSARLGHTEGILPPGHGFDAEAANEGLSKEATLLYPGTEAFPDPRASERVPSLGSETAAEEEEVDLQRPEAEERMVELARACGELGTPPYPQRRSSARLRPPEAPAATQYEFVKRSTKRKRARGTAYENEANMKLKRGFNKTIRCSLKELFECAELLKDRHLSRVRKAGFGAMLDGKVRGLISRPLIGFLMGRIDPATMTMKLGESKVIAITSDAIHHLFGLPQGGHTAPRPAESGYDKAVMKLKQELGFKRSDIIMTRDLRGLLKRLVEDEEKDELALKVFFLVVFMKVICPGASTRVSREAAMLEDLDFDKMADMDFCQLLVDELQRAVVRYQSGKALWQAITGCAIAPLLIYLDCCNLRKVSELDTRTPRTHFMTDDNLKKIASADLIQKGGPDPQTWLYGKLPWKAHKDIVYYELIVEPICSVPPIARSSRLRRSTPKKTMDPQGAVTDGDPAPAMAGSSNGVAPESKRSNDNVATAALSQIDVLLARACDLSRQVPTTSARLSHTEGILPPGHGFDAEAAKEGLAKEAALLDHLQKATFHLRSSFALFKSVQDDRCRPYEDKAKSASRQMAEEEAAAQGSERETEAPSDEQFEENADHFMSCDEEDAEEEEEEEEEEEAASAVSSPPQDVTDDDDEDPDYAGCRYEHFLRVLFVGKHLGLSMARSWLPPKGIYNGKFLLPGASAAVLLMLGVLHAKRMYDGKQASFLRLLPLRSMSRVWGYLMEVEVPVFMRPAIYKAWARAFHSNLQEPALPLEEYPSLQAFFIRSLKEGSRPIDPDPNCLVSPVDGKVLRLGQLRGPGTMIEQVKGFSYPVSSLLGASSSLHDATEKDISGEQTEQNVPESSNAKSWWRVSVASPKLRDRTLLSPKRGIFYCVLYLHPGDYHRVHSPVDWNIFKRRHFSGNLFPTNERAVQTIRNLYIENERVVLEGQWKEGFVAIAAVGATNVGSIKLLIEPELRTNSPGSMTLHSQPYDERVYEPEGTGMMVKKGQEVAGFHMGSTVVVVFEAPLSKAREDGTVSSDFGFCVKAGDRIRVGEAIGRWSQS</sequence>
<dbReference type="GO" id="GO:0016540">
    <property type="term" value="P:protein autoprocessing"/>
    <property type="evidence" value="ECO:0007669"/>
    <property type="project" value="UniProtKB-UniRule"/>
</dbReference>
<keyword evidence="7 12" id="KW-0472">Membrane</keyword>
<keyword evidence="3 12" id="KW-0812">Transmembrane</keyword>
<comment type="subunit">
    <text evidence="12">Heterodimer of a large membrane-associated beta subunit and a small pyruvoyl-containing alpha subunit.</text>
</comment>
<evidence type="ECO:0000256" key="6">
    <source>
        <dbReference type="ARBA" id="ARBA00023098"/>
    </source>
</evidence>
<evidence type="ECO:0000256" key="9">
    <source>
        <dbReference type="ARBA" id="ARBA00023239"/>
    </source>
</evidence>
<comment type="catalytic activity">
    <reaction evidence="12">
        <text>a 1,2-diacyl-sn-glycero-3-phospho-L-serine + H(+) = a 1,2-diacyl-sn-glycero-3-phosphoethanolamine + CO2</text>
        <dbReference type="Rhea" id="RHEA:20828"/>
        <dbReference type="ChEBI" id="CHEBI:15378"/>
        <dbReference type="ChEBI" id="CHEBI:16526"/>
        <dbReference type="ChEBI" id="CHEBI:57262"/>
        <dbReference type="ChEBI" id="CHEBI:64612"/>
        <dbReference type="EC" id="4.1.1.65"/>
    </reaction>
</comment>
<feature type="compositionally biased region" description="Low complexity" evidence="13">
    <location>
        <begin position="1106"/>
        <end position="1116"/>
    </location>
</feature>
<feature type="chain" id="PRO_5035543940" description="Phosphatidylserine decarboxylase 1 alpha chain" evidence="12">
    <location>
        <begin position="2162"/>
        <end position="2207"/>
    </location>
</feature>
<feature type="region of interest" description="Disordered" evidence="13">
    <location>
        <begin position="1722"/>
        <end position="1800"/>
    </location>
</feature>
<keyword evidence="12" id="KW-0496">Mitochondrion</keyword>
<evidence type="ECO:0000256" key="1">
    <source>
        <dbReference type="ARBA" id="ARBA00005189"/>
    </source>
</evidence>
<dbReference type="EMBL" id="KD262439">
    <property type="protein sequence ID" value="EMS47322.1"/>
    <property type="molecule type" value="Genomic_DNA"/>
</dbReference>
<proteinExistence type="inferred from homology"/>
<name>M7YJA2_TRIUA</name>
<evidence type="ECO:0000256" key="7">
    <source>
        <dbReference type="ARBA" id="ARBA00023136"/>
    </source>
</evidence>
<feature type="active site" description="Charge relay system; for autoendoproteolytic cleavage activity" evidence="12">
    <location>
        <position position="2050"/>
    </location>
</feature>
<feature type="topological domain" description="Mitochondrial matrix" evidence="12">
    <location>
        <begin position="1"/>
        <end position="1843"/>
    </location>
</feature>
<comment type="subcellular location">
    <molecule>Phosphatidylserine decarboxylase 1 beta chain</molecule>
    <subcellularLocation>
        <location evidence="12">Mitochondrion inner membrane</location>
        <topology evidence="12">Single-pass membrane protein</topology>
        <orientation evidence="12">Intermembrane side</orientation>
    </subcellularLocation>
</comment>
<dbReference type="HAMAP" id="MF_03208">
    <property type="entry name" value="PS_decarb_PSD_B_type1_euk"/>
    <property type="match status" value="1"/>
</dbReference>
<feature type="topological domain" description="Mitochondrial intermembrane" evidence="12">
    <location>
        <begin position="1863"/>
        <end position="2207"/>
    </location>
</feature>
<dbReference type="InterPro" id="IPR006461">
    <property type="entry name" value="PLAC_motif_containing"/>
</dbReference>
<feature type="compositionally biased region" description="Low complexity" evidence="13">
    <location>
        <begin position="640"/>
        <end position="655"/>
    </location>
</feature>
<feature type="region of interest" description="Disordered" evidence="13">
    <location>
        <begin position="193"/>
        <end position="258"/>
    </location>
</feature>
<dbReference type="Pfam" id="PF04749">
    <property type="entry name" value="PLAC8"/>
    <property type="match status" value="1"/>
</dbReference>
<reference evidence="14" key="1">
    <citation type="journal article" date="2013" name="Nature">
        <title>Draft genome of the wheat A-genome progenitor Triticum urartu.</title>
        <authorList>
            <person name="Ling H.Q."/>
            <person name="Zhao S."/>
            <person name="Liu D."/>
            <person name="Wang J."/>
            <person name="Sun H."/>
            <person name="Zhang C."/>
            <person name="Fan H."/>
            <person name="Li D."/>
            <person name="Dong L."/>
            <person name="Tao Y."/>
            <person name="Gao C."/>
            <person name="Wu H."/>
            <person name="Li Y."/>
            <person name="Cui Y."/>
            <person name="Guo X."/>
            <person name="Zheng S."/>
            <person name="Wang B."/>
            <person name="Yu K."/>
            <person name="Liang Q."/>
            <person name="Yang W."/>
            <person name="Lou X."/>
            <person name="Chen J."/>
            <person name="Feng M."/>
            <person name="Jian J."/>
            <person name="Zhang X."/>
            <person name="Luo G."/>
            <person name="Jiang Y."/>
            <person name="Liu J."/>
            <person name="Wang Z."/>
            <person name="Sha Y."/>
            <person name="Zhang B."/>
            <person name="Wu H."/>
            <person name="Tang D."/>
            <person name="Shen Q."/>
            <person name="Xue P."/>
            <person name="Zou S."/>
            <person name="Wang X."/>
            <person name="Liu X."/>
            <person name="Wang F."/>
            <person name="Yang Y."/>
            <person name="An X."/>
            <person name="Dong Z."/>
            <person name="Zhang K."/>
            <person name="Zhang X."/>
            <person name="Luo M.C."/>
            <person name="Dvorak J."/>
            <person name="Tong Y."/>
            <person name="Wang J."/>
            <person name="Yang H."/>
            <person name="Li Z."/>
            <person name="Wang D."/>
            <person name="Zhang A."/>
            <person name="Wang J."/>
        </authorList>
    </citation>
    <scope>NUCLEOTIDE SEQUENCE</scope>
</reference>
<evidence type="ECO:0000256" key="8">
    <source>
        <dbReference type="ARBA" id="ARBA00023209"/>
    </source>
</evidence>
<dbReference type="OMA" id="YENEANM"/>
<protein>
    <recommendedName>
        <fullName evidence="12">Phosphatidylserine decarboxylase proenzyme 1, mitochondrial</fullName>
        <ecNumber evidence="12">4.1.1.65</ecNumber>
    </recommendedName>
    <component>
        <recommendedName>
            <fullName evidence="12">Phosphatidylserine decarboxylase 1 beta chain</fullName>
        </recommendedName>
    </component>
    <component>
        <recommendedName>
            <fullName evidence="12">Phosphatidylserine decarboxylase 1 alpha chain</fullName>
        </recommendedName>
    </component>
</protein>
<feature type="compositionally biased region" description="Basic and acidic residues" evidence="13">
    <location>
        <begin position="221"/>
        <end position="230"/>
    </location>
</feature>
<comment type="pathway">
    <text evidence="12">Phospholipid metabolism; phosphatidylethanolamine biosynthesis; phosphatidylethanolamine from CDP-diacylglycerol: step 2/2.</text>
</comment>
<dbReference type="GO" id="GO:0006646">
    <property type="term" value="P:phosphatidylethanolamine biosynthetic process"/>
    <property type="evidence" value="ECO:0007669"/>
    <property type="project" value="UniProtKB-UniRule"/>
</dbReference>
<gene>
    <name evidence="14" type="ORF">TRIUR3_29082</name>
</gene>
<feature type="modified residue" description="Pyruvic acid (Ser); by autocatalysis" evidence="12">
    <location>
        <position position="2162"/>
    </location>
</feature>
<evidence type="ECO:0000256" key="13">
    <source>
        <dbReference type="SAM" id="MobiDB-lite"/>
    </source>
</evidence>
<comment type="pathway">
    <text evidence="1">Lipid metabolism.</text>
</comment>
<evidence type="ECO:0000313" key="14">
    <source>
        <dbReference type="EMBL" id="EMS47322.1"/>
    </source>
</evidence>
<evidence type="ECO:0000256" key="2">
    <source>
        <dbReference type="ARBA" id="ARBA00022516"/>
    </source>
</evidence>
<dbReference type="GO" id="GO:0005743">
    <property type="term" value="C:mitochondrial inner membrane"/>
    <property type="evidence" value="ECO:0007669"/>
    <property type="project" value="UniProtKB-SubCell"/>
</dbReference>
<dbReference type="STRING" id="4572.M7YJA2"/>
<feature type="region of interest" description="Disordered" evidence="13">
    <location>
        <begin position="640"/>
        <end position="669"/>
    </location>
</feature>
<feature type="active site" description="Charge relay system; for autoendoproteolytic cleavage activity" evidence="12">
    <location>
        <position position="1950"/>
    </location>
</feature>